<sequence length="803" mass="88877">MHGDAQRAAQRYYEQLRAALEEPEPGDLAGADLAEFQALATELLERILRDYAAPEVTPEIRAEAERVVAQFMRGRAGRDEIEVEQLSRIQDRIEAAIPTMFPDGLARVGGRPLVRPLRTGQLNAVCTLTPGRSDAYLVLVEDQMEQFWHKLSAAVAWAIPRGPVHDGHLHDYRLGVSAVTERIESDPDVLARFVDAVTGYAVTGRFDRTESYPMLPPGYLNFANMLGQSLENFVIGHEYGHILLGHLHKTASSRGVLPIDDVGTLTYSWKQELEADFIGMGLALNCTGEYPVELSFLGISLFFDALDVMDRAVSLLETGDENVRQLGSHPPSYLRRRRLRESLEQLARADGTDEREKAERFRAALRNAEVQADVVRLLWERTRPRLLDLRERGVRPARTWRTIPKEVPATEPPLDPGSLHPDEAASHYYRNLLARTDALLGARARVDPAALGTELDRFLRVERADDPRAATVHLGRDPRDMGDLFSEVLDWTESALRAEVAEFPRPLVGHLRTGRLDAVLAPVPGHWDARGTCLMLIEDELALFAFKFGEAVLSALPQRRADENGRTSFVFDESAAAERLDAEPMLAARFAEIVSAYAMTGSVVGHALGGLPGGQLDFAADLRDSLLRFVLGHAYAHLLVHARAATPRAEMLPVPDVESLTHSWQQELLADEISLGILATAGFGDADNVDLVGAFLGIGLYFDVVDVMDRALSLLETGAEEARQLGSHPPSDVRKQRLGELLVTSAESTRPVVGAAEAQGRIVRLFWARARPRLLELHRQGARPAPMWRTIPKETEADAARDR</sequence>
<reference evidence="1 2" key="1">
    <citation type="submission" date="2022-11" db="EMBL/GenBank/DDBJ databases">
        <title>Genome Sequencing of Nocardia sp. ON39_IFM12276 and assembly.</title>
        <authorList>
            <person name="Shimojima M."/>
            <person name="Toyokawa M."/>
            <person name="Uesaka K."/>
        </authorList>
    </citation>
    <scope>NUCLEOTIDE SEQUENCE [LARGE SCALE GENOMIC DNA]</scope>
    <source>
        <strain evidence="1 2">IFM 12276</strain>
    </source>
</reference>
<dbReference type="Proteomes" id="UP001317870">
    <property type="component" value="Chromosome"/>
</dbReference>
<keyword evidence="2" id="KW-1185">Reference proteome</keyword>
<name>A0ABN6U6F7_9NOCA</name>
<dbReference type="RefSeq" id="WP_281873814.1">
    <property type="nucleotide sequence ID" value="NZ_AP026978.1"/>
</dbReference>
<evidence type="ECO:0000313" key="2">
    <source>
        <dbReference type="Proteomes" id="UP001317870"/>
    </source>
</evidence>
<evidence type="ECO:0008006" key="3">
    <source>
        <dbReference type="Google" id="ProtNLM"/>
    </source>
</evidence>
<accession>A0ABN6U6F7</accession>
<dbReference type="EMBL" id="AP026978">
    <property type="protein sequence ID" value="BDU00873.1"/>
    <property type="molecule type" value="Genomic_DNA"/>
</dbReference>
<organism evidence="1 2">
    <name type="scientific">Nocardia sputorum</name>
    <dbReference type="NCBI Taxonomy" id="2984338"/>
    <lineage>
        <taxon>Bacteria</taxon>
        <taxon>Bacillati</taxon>
        <taxon>Actinomycetota</taxon>
        <taxon>Actinomycetes</taxon>
        <taxon>Mycobacteriales</taxon>
        <taxon>Nocardiaceae</taxon>
        <taxon>Nocardia</taxon>
    </lineage>
</organism>
<gene>
    <name evidence="1" type="ORF">IFM12276_39010</name>
</gene>
<protein>
    <recommendedName>
        <fullName evidence="3">Peptidase M48 domain-containing protein</fullName>
    </recommendedName>
</protein>
<evidence type="ECO:0000313" key="1">
    <source>
        <dbReference type="EMBL" id="BDU00873.1"/>
    </source>
</evidence>
<proteinExistence type="predicted"/>